<evidence type="ECO:0000313" key="2">
    <source>
        <dbReference type="EMBL" id="PWW21783.1"/>
    </source>
</evidence>
<proteinExistence type="predicted"/>
<feature type="transmembrane region" description="Helical" evidence="1">
    <location>
        <begin position="149"/>
        <end position="170"/>
    </location>
</feature>
<dbReference type="Proteomes" id="UP000246661">
    <property type="component" value="Unassembled WGS sequence"/>
</dbReference>
<organism evidence="2 3">
    <name type="scientific">Geodermatophilus normandii</name>
    <dbReference type="NCBI Taxonomy" id="1137989"/>
    <lineage>
        <taxon>Bacteria</taxon>
        <taxon>Bacillati</taxon>
        <taxon>Actinomycetota</taxon>
        <taxon>Actinomycetes</taxon>
        <taxon>Geodermatophilales</taxon>
        <taxon>Geodermatophilaceae</taxon>
        <taxon>Geodermatophilus</taxon>
    </lineage>
</organism>
<dbReference type="PANTHER" id="PTHR23542:SF1">
    <property type="entry name" value="MAJOR FACILITATOR SUPERFAMILY (MFS) PROFILE DOMAIN-CONTAINING PROTEIN"/>
    <property type="match status" value="1"/>
</dbReference>
<evidence type="ECO:0000256" key="1">
    <source>
        <dbReference type="SAM" id="Phobius"/>
    </source>
</evidence>
<dbReference type="PANTHER" id="PTHR23542">
    <property type="match status" value="1"/>
</dbReference>
<accession>A0A317QFL0</accession>
<dbReference type="EMBL" id="QGTX01000001">
    <property type="protein sequence ID" value="PWW21783.1"/>
    <property type="molecule type" value="Genomic_DNA"/>
</dbReference>
<dbReference type="Gene3D" id="1.20.1250.20">
    <property type="entry name" value="MFS general substrate transporter like domains"/>
    <property type="match status" value="1"/>
</dbReference>
<evidence type="ECO:0000313" key="3">
    <source>
        <dbReference type="Proteomes" id="UP000246661"/>
    </source>
</evidence>
<protein>
    <recommendedName>
        <fullName evidence="4">MFS transporter</fullName>
    </recommendedName>
</protein>
<comment type="caution">
    <text evidence="2">The sequence shown here is derived from an EMBL/GenBank/DDBJ whole genome shotgun (WGS) entry which is preliminary data.</text>
</comment>
<dbReference type="Pfam" id="PF07690">
    <property type="entry name" value="MFS_1"/>
    <property type="match status" value="1"/>
</dbReference>
<evidence type="ECO:0008006" key="4">
    <source>
        <dbReference type="Google" id="ProtNLM"/>
    </source>
</evidence>
<feature type="transmembrane region" description="Helical" evidence="1">
    <location>
        <begin position="45"/>
        <end position="66"/>
    </location>
</feature>
<keyword evidence="1" id="KW-1133">Transmembrane helix</keyword>
<gene>
    <name evidence="2" type="ORF">JD79_00924</name>
</gene>
<dbReference type="GO" id="GO:0022857">
    <property type="term" value="F:transmembrane transporter activity"/>
    <property type="evidence" value="ECO:0007669"/>
    <property type="project" value="InterPro"/>
</dbReference>
<dbReference type="AlphaFoldDB" id="A0A317QFL0"/>
<keyword evidence="1" id="KW-0472">Membrane</keyword>
<dbReference type="SUPFAM" id="SSF103473">
    <property type="entry name" value="MFS general substrate transporter"/>
    <property type="match status" value="1"/>
</dbReference>
<name>A0A317QFL0_9ACTN</name>
<feature type="transmembrane region" description="Helical" evidence="1">
    <location>
        <begin position="78"/>
        <end position="98"/>
    </location>
</feature>
<keyword evidence="3" id="KW-1185">Reference proteome</keyword>
<feature type="transmembrane region" description="Helical" evidence="1">
    <location>
        <begin position="104"/>
        <end position="128"/>
    </location>
</feature>
<dbReference type="InterPro" id="IPR011701">
    <property type="entry name" value="MFS"/>
</dbReference>
<dbReference type="InterPro" id="IPR036259">
    <property type="entry name" value="MFS_trans_sf"/>
</dbReference>
<keyword evidence="1" id="KW-0812">Transmembrane</keyword>
<reference evidence="3" key="1">
    <citation type="submission" date="2018-05" db="EMBL/GenBank/DDBJ databases">
        <authorList>
            <person name="Klenk H.-P."/>
            <person name="Huntemann M."/>
            <person name="Clum A."/>
            <person name="Pillay M."/>
            <person name="Palaniappan K."/>
            <person name="Varghese N."/>
            <person name="Mikhailova N."/>
            <person name="Stamatis D."/>
            <person name="Reddy T."/>
            <person name="Daum C."/>
            <person name="Shapiro N."/>
            <person name="Ivanova N."/>
            <person name="Kyrpides N."/>
            <person name="Woyke T."/>
        </authorList>
    </citation>
    <scope>NUCLEOTIDE SEQUENCE [LARGE SCALE GENOMIC DNA]</scope>
    <source>
        <strain evidence="3">DSM 45417</strain>
    </source>
</reference>
<sequence>MRSYLSVWRLPSAPVLLLAGFAGRLPSAMVPLALLLMVQQQTGSYAVAGLASATYGLAMAAMAPVLGRLADRRTPRPVLLVQAAAYPLLLALLVAVVLGGAPTAVVVAASAAAGAATPLVSGTVRALWSRVDPAVRGTAFALDATATELVFVAGPTLVATLAVVAGPAWALGVAGCWRSPARWGSRPRPRCAAGCPCRPPSAPARSPPCSPPACRGCC</sequence>